<gene>
    <name evidence="3" type="ORF">GOODEAATRI_021883</name>
</gene>
<dbReference type="SUPFAM" id="SSF47986">
    <property type="entry name" value="DEATH domain"/>
    <property type="match status" value="2"/>
</dbReference>
<dbReference type="Pfam" id="PF00619">
    <property type="entry name" value="CARD"/>
    <property type="match status" value="1"/>
</dbReference>
<evidence type="ECO:0000313" key="3">
    <source>
        <dbReference type="EMBL" id="MEQ2179172.1"/>
    </source>
</evidence>
<proteinExistence type="predicted"/>
<dbReference type="CDD" id="cd01670">
    <property type="entry name" value="Death"/>
    <property type="match status" value="1"/>
</dbReference>
<protein>
    <recommendedName>
        <fullName evidence="5">FADD</fullName>
    </recommendedName>
</protein>
<dbReference type="EMBL" id="JAHRIO010062149">
    <property type="protein sequence ID" value="MEQ2179172.1"/>
    <property type="molecule type" value="Genomic_DNA"/>
</dbReference>
<feature type="domain" description="Death" evidence="1">
    <location>
        <begin position="129"/>
        <end position="213"/>
    </location>
</feature>
<evidence type="ECO:0000259" key="2">
    <source>
        <dbReference type="PROSITE" id="PS50209"/>
    </source>
</evidence>
<dbReference type="PROSITE" id="PS50017">
    <property type="entry name" value="DEATH_DOMAIN"/>
    <property type="match status" value="1"/>
</dbReference>
<evidence type="ECO:0008006" key="5">
    <source>
        <dbReference type="Google" id="ProtNLM"/>
    </source>
</evidence>
<feature type="domain" description="CARD" evidence="2">
    <location>
        <begin position="4"/>
        <end position="82"/>
    </location>
</feature>
<dbReference type="InterPro" id="IPR001315">
    <property type="entry name" value="CARD"/>
</dbReference>
<keyword evidence="4" id="KW-1185">Reference proteome</keyword>
<sequence length="216" mass="24522">MAEEAADAARLLKLHKPKLIEILKADADFVLQCAHSRDLPSDHGYEKIKSCHVPSEKVRDLLDHVISRGHQAAQGMLELLKEKEMQKTFPMLAFVKDLDMTTPLSVEDSETQNPVPAKKVCCNGRGRVTEKQLMTVARGLGHSWRRIGIQALDIPSVTIEQIEEEKTIHMDRVFAMLRYWRNQKREEATAACLHSLLSQKDLEVPSESIDFLLEND</sequence>
<evidence type="ECO:0000259" key="1">
    <source>
        <dbReference type="PROSITE" id="PS50017"/>
    </source>
</evidence>
<dbReference type="InterPro" id="IPR011029">
    <property type="entry name" value="DEATH-like_dom_sf"/>
</dbReference>
<name>A0ABV0P6V8_9TELE</name>
<dbReference type="Gene3D" id="1.10.533.10">
    <property type="entry name" value="Death Domain, Fas"/>
    <property type="match status" value="2"/>
</dbReference>
<dbReference type="InterPro" id="IPR000488">
    <property type="entry name" value="Death_dom"/>
</dbReference>
<comment type="caution">
    <text evidence="3">The sequence shown here is derived from an EMBL/GenBank/DDBJ whole genome shotgun (WGS) entry which is preliminary data.</text>
</comment>
<dbReference type="CDD" id="cd01671">
    <property type="entry name" value="CARD"/>
    <property type="match status" value="1"/>
</dbReference>
<evidence type="ECO:0000313" key="4">
    <source>
        <dbReference type="Proteomes" id="UP001476798"/>
    </source>
</evidence>
<dbReference type="PROSITE" id="PS50209">
    <property type="entry name" value="CARD"/>
    <property type="match status" value="1"/>
</dbReference>
<dbReference type="Proteomes" id="UP001476798">
    <property type="component" value="Unassembled WGS sequence"/>
</dbReference>
<reference evidence="3 4" key="1">
    <citation type="submission" date="2021-06" db="EMBL/GenBank/DDBJ databases">
        <authorList>
            <person name="Palmer J.M."/>
        </authorList>
    </citation>
    <scope>NUCLEOTIDE SEQUENCE [LARGE SCALE GENOMIC DNA]</scope>
    <source>
        <strain evidence="3 4">GA_2019</strain>
        <tissue evidence="3">Muscle</tissue>
    </source>
</reference>
<dbReference type="Pfam" id="PF00531">
    <property type="entry name" value="Death"/>
    <property type="match status" value="1"/>
</dbReference>
<accession>A0ABV0P6V8</accession>
<organism evidence="3 4">
    <name type="scientific">Goodea atripinnis</name>
    <dbReference type="NCBI Taxonomy" id="208336"/>
    <lineage>
        <taxon>Eukaryota</taxon>
        <taxon>Metazoa</taxon>
        <taxon>Chordata</taxon>
        <taxon>Craniata</taxon>
        <taxon>Vertebrata</taxon>
        <taxon>Euteleostomi</taxon>
        <taxon>Actinopterygii</taxon>
        <taxon>Neopterygii</taxon>
        <taxon>Teleostei</taxon>
        <taxon>Neoteleostei</taxon>
        <taxon>Acanthomorphata</taxon>
        <taxon>Ovalentaria</taxon>
        <taxon>Atherinomorphae</taxon>
        <taxon>Cyprinodontiformes</taxon>
        <taxon>Goodeidae</taxon>
        <taxon>Goodea</taxon>
    </lineage>
</organism>